<accession>J7G2Q8</accession>
<dbReference type="OrthoDB" id="564699at2"/>
<dbReference type="Gene3D" id="2.60.120.40">
    <property type="match status" value="1"/>
</dbReference>
<dbReference type="SUPFAM" id="SSF49842">
    <property type="entry name" value="TNF-like"/>
    <property type="match status" value="1"/>
</dbReference>
<evidence type="ECO:0000313" key="3">
    <source>
        <dbReference type="EMBL" id="RKE92090.1"/>
    </source>
</evidence>
<evidence type="ECO:0000313" key="4">
    <source>
        <dbReference type="Proteomes" id="UP000284407"/>
    </source>
</evidence>
<evidence type="ECO:0000259" key="1">
    <source>
        <dbReference type="PROSITE" id="PS50871"/>
    </source>
</evidence>
<dbReference type="Proteomes" id="UP000284407">
    <property type="component" value="Unassembled WGS sequence"/>
</dbReference>
<reference evidence="3 4" key="2">
    <citation type="submission" date="2018-09" db="EMBL/GenBank/DDBJ databases">
        <title>Genomic Encyclopedia of Archaeal and Bacterial Type Strains, Phase II (KMG-II): from individual species to whole genera.</title>
        <authorList>
            <person name="Goeker M."/>
        </authorList>
    </citation>
    <scope>NUCLEOTIDE SEQUENCE [LARGE SCALE GENOMIC DNA]</scope>
    <source>
        <strain evidence="3 4">DSM 11458</strain>
    </source>
</reference>
<feature type="domain" description="C1q" evidence="1">
    <location>
        <begin position="214"/>
        <end position="343"/>
    </location>
</feature>
<dbReference type="EMBL" id="JN172927">
    <property type="protein sequence ID" value="AFP55469.1"/>
    <property type="molecule type" value="Genomic_DNA"/>
</dbReference>
<dbReference type="InterPro" id="IPR021251">
    <property type="entry name" value="DUF2793"/>
</dbReference>
<reference evidence="2" key="1">
    <citation type="journal article" date="2012" name="Environ. Microbiol.">
        <title>Think pink: photosynthesis, plasmids and the Roseobacter clade.</title>
        <authorList>
            <person name="Petersen J."/>
            <person name="Brinkmann H."/>
            <person name="Bunk B."/>
            <person name="Michael V."/>
            <person name="Pauker O."/>
            <person name="Pradella S."/>
        </authorList>
    </citation>
    <scope>NUCLEOTIDE SEQUENCE</scope>
    <source>
        <strain evidence="2">DSM 11458</strain>
        <plasmid evidence="2">pSD118</plasmid>
    </source>
</reference>
<keyword evidence="4" id="KW-1185">Reference proteome</keyword>
<dbReference type="AlphaFoldDB" id="J7G2Q8"/>
<gene>
    <name evidence="3" type="ORF">C8N30_3847</name>
    <name evidence="2" type="ORF">pSD118_067</name>
</gene>
<sequence length="343" mass="36256">MSQNTPRLNLPLIQPAQAQKHMTHNSAIEALDLITQLTVVARDAETPPSAPVDGDCYALGLTPNSDWTGQPDMLAIRTSTGWLFVAPQDGWRLWDAGSSVLCVRTNGAWTPATADLQNTDGVGIGTTSDQNNRLAVSSPATLLTHDAGSGGHQLKVNKATNSDTASLLFQTGYSGRAEMGTTGSDDFTIKVSPDGAIFHEAVVVDKNTGIANFPAKPRFSAITNVAGWMNVSGPNTNLQFVTATTNVGGHFNPGTSAFTAPVAGFYCFLLNGFLSSQTNGRIAFGINGTTVDDQMQVLVGEMPLSFTAVFTLAAGDVVTCRTGNVSSFIRYYQGHTTFSGWLI</sequence>
<evidence type="ECO:0000313" key="2">
    <source>
        <dbReference type="EMBL" id="AFP55469.1"/>
    </source>
</evidence>
<protein>
    <submittedName>
        <fullName evidence="3">C1q domain-containing protein</fullName>
    </submittedName>
</protein>
<name>J7G2Q8_9RHOB</name>
<dbReference type="InterPro" id="IPR001073">
    <property type="entry name" value="C1q_dom"/>
</dbReference>
<geneLocation type="plasmid" evidence="2">
    <name>pSD118</name>
</geneLocation>
<dbReference type="EMBL" id="RAQK01000003">
    <property type="protein sequence ID" value="RKE92090.1"/>
    <property type="molecule type" value="Genomic_DNA"/>
</dbReference>
<dbReference type="RefSeq" id="WP_015063263.1">
    <property type="nucleotide sequence ID" value="NC_019364.1"/>
</dbReference>
<organism evidence="2">
    <name type="scientific">Sulfitobacter guttiformis</name>
    <dbReference type="NCBI Taxonomy" id="74349"/>
    <lineage>
        <taxon>Bacteria</taxon>
        <taxon>Pseudomonadati</taxon>
        <taxon>Pseudomonadota</taxon>
        <taxon>Alphaproteobacteria</taxon>
        <taxon>Rhodobacterales</taxon>
        <taxon>Roseobacteraceae</taxon>
        <taxon>Sulfitobacter</taxon>
    </lineage>
</organism>
<dbReference type="Pfam" id="PF00386">
    <property type="entry name" value="C1q"/>
    <property type="match status" value="1"/>
</dbReference>
<dbReference type="STRING" id="1443111.Z949_149"/>
<dbReference type="InterPro" id="IPR008983">
    <property type="entry name" value="Tumour_necrosis_fac-like_dom"/>
</dbReference>
<dbReference type="PROSITE" id="PS50871">
    <property type="entry name" value="C1Q"/>
    <property type="match status" value="1"/>
</dbReference>
<proteinExistence type="predicted"/>
<dbReference type="Pfam" id="PF10983">
    <property type="entry name" value="DUF2793"/>
    <property type="match status" value="1"/>
</dbReference>
<keyword evidence="2" id="KW-0614">Plasmid</keyword>